<dbReference type="SUPFAM" id="SSF53822">
    <property type="entry name" value="Periplasmic binding protein-like I"/>
    <property type="match status" value="1"/>
</dbReference>
<evidence type="ECO:0000313" key="5">
    <source>
        <dbReference type="EMBL" id="MDI4643860.1"/>
    </source>
</evidence>
<comment type="caution">
    <text evidence="5">The sequence shown here is derived from an EMBL/GenBank/DDBJ whole genome shotgun (WGS) entry which is preliminary data.</text>
</comment>
<dbReference type="SUPFAM" id="SSF47413">
    <property type="entry name" value="lambda repressor-like DNA-binding domains"/>
    <property type="match status" value="1"/>
</dbReference>
<keyword evidence="2 5" id="KW-0238">DNA-binding</keyword>
<sequence length="351" mass="38744">MTGKSKTPNTGKRTTSFDVAKAAGVSRSLVSAVINGTPGIGVGPETRAKVLKAIKDLNYQVDAQARAMKTGLSRCVAAFGDMKNPLFLQLLEGMQKACAERGYHVLISGQSEDDQDRLDMLDLYRQRRIDGIVTLDDTDYESAAWIERVRESGVPYVSVEGYAGTDGVASVLADYRESIREALDYMGGTAARYPVYLEAYEDRPERNWAERDRKAAYESWCGARGWTPVVHRFHVGDEAWLGRYLDERAAAERGLPPILINWSVGAVPLYRAAWRRGVRIGEELVLMAGDNTRRSNAYMSPSLASVEIPYASMGEEAVRLLLEPSEDERASKRWLRASIRPGDSVPQGSGG</sequence>
<dbReference type="EMBL" id="JAGRPV010000001">
    <property type="protein sequence ID" value="MDI4643860.1"/>
    <property type="molecule type" value="Genomic_DNA"/>
</dbReference>
<evidence type="ECO:0000256" key="1">
    <source>
        <dbReference type="ARBA" id="ARBA00023015"/>
    </source>
</evidence>
<organism evidence="5 6">
    <name type="scientific">Cohnella hashimotonis</name>
    <dbReference type="NCBI Taxonomy" id="2826895"/>
    <lineage>
        <taxon>Bacteria</taxon>
        <taxon>Bacillati</taxon>
        <taxon>Bacillota</taxon>
        <taxon>Bacilli</taxon>
        <taxon>Bacillales</taxon>
        <taxon>Paenibacillaceae</taxon>
        <taxon>Cohnella</taxon>
    </lineage>
</organism>
<dbReference type="Pfam" id="PF13377">
    <property type="entry name" value="Peripla_BP_3"/>
    <property type="match status" value="1"/>
</dbReference>
<dbReference type="PANTHER" id="PTHR30146">
    <property type="entry name" value="LACI-RELATED TRANSCRIPTIONAL REPRESSOR"/>
    <property type="match status" value="1"/>
</dbReference>
<reference evidence="5" key="1">
    <citation type="submission" date="2023-04" db="EMBL/GenBank/DDBJ databases">
        <title>Comparative genomic analysis of Cohnella hashimotonis sp. nov., isolated from the International Space Station.</title>
        <authorList>
            <person name="Venkateswaran K."/>
            <person name="Simpson A."/>
        </authorList>
    </citation>
    <scope>NUCLEOTIDE SEQUENCE</scope>
    <source>
        <strain evidence="5">F6_2S_P_1</strain>
    </source>
</reference>
<proteinExistence type="predicted"/>
<evidence type="ECO:0000313" key="6">
    <source>
        <dbReference type="Proteomes" id="UP001161691"/>
    </source>
</evidence>
<dbReference type="PROSITE" id="PS50932">
    <property type="entry name" value="HTH_LACI_2"/>
    <property type="match status" value="1"/>
</dbReference>
<dbReference type="InterPro" id="IPR046335">
    <property type="entry name" value="LacI/GalR-like_sensor"/>
</dbReference>
<dbReference type="RefSeq" id="WP_282906900.1">
    <property type="nucleotide sequence ID" value="NZ_JAGRPV010000001.1"/>
</dbReference>
<dbReference type="SMART" id="SM00354">
    <property type="entry name" value="HTH_LACI"/>
    <property type="match status" value="1"/>
</dbReference>
<dbReference type="CDD" id="cd01392">
    <property type="entry name" value="HTH_LacI"/>
    <property type="match status" value="1"/>
</dbReference>
<dbReference type="CDD" id="cd06267">
    <property type="entry name" value="PBP1_LacI_sugar_binding-like"/>
    <property type="match status" value="1"/>
</dbReference>
<dbReference type="Pfam" id="PF00356">
    <property type="entry name" value="LacI"/>
    <property type="match status" value="1"/>
</dbReference>
<dbReference type="PANTHER" id="PTHR30146:SF109">
    <property type="entry name" value="HTH-TYPE TRANSCRIPTIONAL REGULATOR GALS"/>
    <property type="match status" value="1"/>
</dbReference>
<dbReference type="InterPro" id="IPR000843">
    <property type="entry name" value="HTH_LacI"/>
</dbReference>
<dbReference type="Gene3D" id="3.40.50.2300">
    <property type="match status" value="2"/>
</dbReference>
<gene>
    <name evidence="5" type="ORF">KB449_02770</name>
</gene>
<keyword evidence="1" id="KW-0805">Transcription regulation</keyword>
<name>A0ABT6TAL2_9BACL</name>
<dbReference type="InterPro" id="IPR010982">
    <property type="entry name" value="Lambda_DNA-bd_dom_sf"/>
</dbReference>
<evidence type="ECO:0000256" key="2">
    <source>
        <dbReference type="ARBA" id="ARBA00023125"/>
    </source>
</evidence>
<evidence type="ECO:0000259" key="4">
    <source>
        <dbReference type="PROSITE" id="PS50932"/>
    </source>
</evidence>
<dbReference type="Proteomes" id="UP001161691">
    <property type="component" value="Unassembled WGS sequence"/>
</dbReference>
<dbReference type="GO" id="GO:0003677">
    <property type="term" value="F:DNA binding"/>
    <property type="evidence" value="ECO:0007669"/>
    <property type="project" value="UniProtKB-KW"/>
</dbReference>
<dbReference type="InterPro" id="IPR028082">
    <property type="entry name" value="Peripla_BP_I"/>
</dbReference>
<dbReference type="Gene3D" id="1.10.260.40">
    <property type="entry name" value="lambda repressor-like DNA-binding domains"/>
    <property type="match status" value="1"/>
</dbReference>
<dbReference type="InterPro" id="IPR001761">
    <property type="entry name" value="Peripla_BP/Lac1_sug-bd_dom"/>
</dbReference>
<keyword evidence="3" id="KW-0804">Transcription</keyword>
<keyword evidence="6" id="KW-1185">Reference proteome</keyword>
<accession>A0ABT6TAL2</accession>
<feature type="domain" description="HTH lacI-type" evidence="4">
    <location>
        <begin position="14"/>
        <end position="70"/>
    </location>
</feature>
<protein>
    <submittedName>
        <fullName evidence="5">LacI family DNA-binding transcriptional regulator</fullName>
    </submittedName>
</protein>
<dbReference type="Pfam" id="PF00532">
    <property type="entry name" value="Peripla_BP_1"/>
    <property type="match status" value="1"/>
</dbReference>
<evidence type="ECO:0000256" key="3">
    <source>
        <dbReference type="ARBA" id="ARBA00023163"/>
    </source>
</evidence>